<feature type="domain" description="Calcineurin-like phosphoesterase" evidence="1">
    <location>
        <begin position="1"/>
        <end position="75"/>
    </location>
</feature>
<evidence type="ECO:0000313" key="2">
    <source>
        <dbReference type="EMBL" id="KAK9812365.1"/>
    </source>
</evidence>
<dbReference type="AlphaFoldDB" id="A0AAW1PRA8"/>
<keyword evidence="3" id="KW-1185">Reference proteome</keyword>
<name>A0AAW1PRA8_9CHLO</name>
<dbReference type="InterPro" id="IPR024654">
    <property type="entry name" value="Calcineurin-like_PHP_lpxH"/>
</dbReference>
<evidence type="ECO:0000313" key="3">
    <source>
        <dbReference type="Proteomes" id="UP001465755"/>
    </source>
</evidence>
<reference evidence="2 3" key="1">
    <citation type="journal article" date="2024" name="Nat. Commun.">
        <title>Phylogenomics reveals the evolutionary origins of lichenization in chlorophyte algae.</title>
        <authorList>
            <person name="Puginier C."/>
            <person name="Libourel C."/>
            <person name="Otte J."/>
            <person name="Skaloud P."/>
            <person name="Haon M."/>
            <person name="Grisel S."/>
            <person name="Petersen M."/>
            <person name="Berrin J.G."/>
            <person name="Delaux P.M."/>
            <person name="Dal Grande F."/>
            <person name="Keller J."/>
        </authorList>
    </citation>
    <scope>NUCLEOTIDE SEQUENCE [LARGE SCALE GENOMIC DNA]</scope>
    <source>
        <strain evidence="2 3">SAG 2036</strain>
    </source>
</reference>
<dbReference type="InterPro" id="IPR029052">
    <property type="entry name" value="Metallo-depent_PP-like"/>
</dbReference>
<dbReference type="Gene3D" id="3.60.21.10">
    <property type="match status" value="1"/>
</dbReference>
<dbReference type="SUPFAM" id="SSF56300">
    <property type="entry name" value="Metallo-dependent phosphatases"/>
    <property type="match status" value="1"/>
</dbReference>
<organism evidence="2 3">
    <name type="scientific">Symbiochloris irregularis</name>
    <dbReference type="NCBI Taxonomy" id="706552"/>
    <lineage>
        <taxon>Eukaryota</taxon>
        <taxon>Viridiplantae</taxon>
        <taxon>Chlorophyta</taxon>
        <taxon>core chlorophytes</taxon>
        <taxon>Trebouxiophyceae</taxon>
        <taxon>Trebouxiales</taxon>
        <taxon>Trebouxiaceae</taxon>
        <taxon>Symbiochloris</taxon>
    </lineage>
</organism>
<gene>
    <name evidence="2" type="ORF">WJX73_005446</name>
</gene>
<protein>
    <recommendedName>
        <fullName evidence="1">Calcineurin-like phosphoesterase domain-containing protein</fullName>
    </recommendedName>
</protein>
<dbReference type="EMBL" id="JALJOQ010000007">
    <property type="protein sequence ID" value="KAK9812365.1"/>
    <property type="molecule type" value="Genomic_DNA"/>
</dbReference>
<accession>A0AAW1PRA8</accession>
<dbReference type="Proteomes" id="UP001465755">
    <property type="component" value="Unassembled WGS sequence"/>
</dbReference>
<comment type="caution">
    <text evidence="2">The sequence shown here is derived from an EMBL/GenBank/DDBJ whole genome shotgun (WGS) entry which is preliminary data.</text>
</comment>
<dbReference type="Pfam" id="PF12850">
    <property type="entry name" value="Metallophos_2"/>
    <property type="match status" value="1"/>
</dbReference>
<evidence type="ECO:0000259" key="1">
    <source>
        <dbReference type="Pfam" id="PF12850"/>
    </source>
</evidence>
<proteinExistence type="predicted"/>
<sequence length="119" mass="13290">MRLGVVSDTHAVFDPALERAFRGVDLILHAGDVGHYGGHEAIIQHLQSIAPTLAVRGNVDEKASEALLPEVQLVEDRRGMWQINMSLRRSICQARLQQELSCRRESAKNLAHEDLLSQQ</sequence>